<evidence type="ECO:0000313" key="2">
    <source>
        <dbReference type="Proteomes" id="UP000237105"/>
    </source>
</evidence>
<dbReference type="EMBL" id="JXTB01000004">
    <property type="protein sequence ID" value="PON79375.1"/>
    <property type="molecule type" value="Genomic_DNA"/>
</dbReference>
<reference evidence="2" key="1">
    <citation type="submission" date="2016-06" db="EMBL/GenBank/DDBJ databases">
        <title>Parallel loss of symbiosis genes in relatives of nitrogen-fixing non-legume Parasponia.</title>
        <authorList>
            <person name="Van Velzen R."/>
            <person name="Holmer R."/>
            <person name="Bu F."/>
            <person name="Rutten L."/>
            <person name="Van Zeijl A."/>
            <person name="Liu W."/>
            <person name="Santuari L."/>
            <person name="Cao Q."/>
            <person name="Sharma T."/>
            <person name="Shen D."/>
            <person name="Roswanjaya Y."/>
            <person name="Wardhani T."/>
            <person name="Kalhor M.S."/>
            <person name="Jansen J."/>
            <person name="Van den Hoogen J."/>
            <person name="Gungor B."/>
            <person name="Hartog M."/>
            <person name="Hontelez J."/>
            <person name="Verver J."/>
            <person name="Yang W.-C."/>
            <person name="Schijlen E."/>
            <person name="Repin R."/>
            <person name="Schilthuizen M."/>
            <person name="Schranz E."/>
            <person name="Heidstra R."/>
            <person name="Miyata K."/>
            <person name="Fedorova E."/>
            <person name="Kohlen W."/>
            <person name="Bisseling T."/>
            <person name="Smit S."/>
            <person name="Geurts R."/>
        </authorList>
    </citation>
    <scope>NUCLEOTIDE SEQUENCE [LARGE SCALE GENOMIC DNA]</scope>
    <source>
        <strain evidence="2">cv. WU1-14</strain>
    </source>
</reference>
<protein>
    <submittedName>
        <fullName evidence="1">Uncharacterized protein</fullName>
    </submittedName>
</protein>
<gene>
    <name evidence="1" type="ORF">PanWU01x14_011100</name>
</gene>
<evidence type="ECO:0000313" key="1">
    <source>
        <dbReference type="EMBL" id="PON79375.1"/>
    </source>
</evidence>
<proteinExistence type="predicted"/>
<name>A0A2P5E1E9_PARAD</name>
<comment type="caution">
    <text evidence="1">The sequence shown here is derived from an EMBL/GenBank/DDBJ whole genome shotgun (WGS) entry which is preliminary data.</text>
</comment>
<organism evidence="1 2">
    <name type="scientific">Parasponia andersonii</name>
    <name type="common">Sponia andersonii</name>
    <dbReference type="NCBI Taxonomy" id="3476"/>
    <lineage>
        <taxon>Eukaryota</taxon>
        <taxon>Viridiplantae</taxon>
        <taxon>Streptophyta</taxon>
        <taxon>Embryophyta</taxon>
        <taxon>Tracheophyta</taxon>
        <taxon>Spermatophyta</taxon>
        <taxon>Magnoliopsida</taxon>
        <taxon>eudicotyledons</taxon>
        <taxon>Gunneridae</taxon>
        <taxon>Pentapetalae</taxon>
        <taxon>rosids</taxon>
        <taxon>fabids</taxon>
        <taxon>Rosales</taxon>
        <taxon>Cannabaceae</taxon>
        <taxon>Parasponia</taxon>
    </lineage>
</organism>
<dbReference type="AlphaFoldDB" id="A0A2P5E1E9"/>
<dbReference type="Proteomes" id="UP000237105">
    <property type="component" value="Unassembled WGS sequence"/>
</dbReference>
<keyword evidence="2" id="KW-1185">Reference proteome</keyword>
<sequence>MSELIGFGLHVRSPTVSAILVLQLESRLCKSCYYCSIMFSPPFSS</sequence>
<accession>A0A2P5E1E9</accession>